<evidence type="ECO:0000313" key="1">
    <source>
        <dbReference type="EMBL" id="SVA25623.1"/>
    </source>
</evidence>
<sequence length="103" mass="12056">EHCAMIARRRHVVNLNDRNSFRGSSENLTLTERYTRTGPDTLEYRFTLEDPTVWTEPWTGMYTFVRDATQYELVEYACHEGNYGMTNILSGSRAREREAETGR</sequence>
<protein>
    <submittedName>
        <fullName evidence="1">Uncharacterized protein</fullName>
    </submittedName>
</protein>
<name>A0A381UG11_9ZZZZ</name>
<dbReference type="EMBL" id="UINC01006121">
    <property type="protein sequence ID" value="SVA25623.1"/>
    <property type="molecule type" value="Genomic_DNA"/>
</dbReference>
<gene>
    <name evidence="1" type="ORF">METZ01_LOCUS78477</name>
</gene>
<accession>A0A381UG11</accession>
<dbReference type="AlphaFoldDB" id="A0A381UG11"/>
<organism evidence="1">
    <name type="scientific">marine metagenome</name>
    <dbReference type="NCBI Taxonomy" id="408172"/>
    <lineage>
        <taxon>unclassified sequences</taxon>
        <taxon>metagenomes</taxon>
        <taxon>ecological metagenomes</taxon>
    </lineage>
</organism>
<proteinExistence type="predicted"/>
<feature type="non-terminal residue" evidence="1">
    <location>
        <position position="1"/>
    </location>
</feature>
<reference evidence="1" key="1">
    <citation type="submission" date="2018-05" db="EMBL/GenBank/DDBJ databases">
        <authorList>
            <person name="Lanie J.A."/>
            <person name="Ng W.-L."/>
            <person name="Kazmierczak K.M."/>
            <person name="Andrzejewski T.M."/>
            <person name="Davidsen T.M."/>
            <person name="Wayne K.J."/>
            <person name="Tettelin H."/>
            <person name="Glass J.I."/>
            <person name="Rusch D."/>
            <person name="Podicherti R."/>
            <person name="Tsui H.-C.T."/>
            <person name="Winkler M.E."/>
        </authorList>
    </citation>
    <scope>NUCLEOTIDE SEQUENCE</scope>
</reference>